<organism evidence="2 3">
    <name type="scientific">uncultured archaeal virus</name>
    <dbReference type="NCBI Taxonomy" id="1960247"/>
    <lineage>
        <taxon>Viruses</taxon>
        <taxon>environmental samples</taxon>
    </lineage>
</organism>
<evidence type="ECO:0000313" key="3">
    <source>
        <dbReference type="Proteomes" id="UP001531446"/>
    </source>
</evidence>
<sequence length="74" mass="9408">MIALDDTSHERGWSHQDMMAMPERIFWRYYGPIFRERLRLQKEKEEKETEKAEQEFKDIERKWKERRERGELEY</sequence>
<keyword evidence="3" id="KW-1185">Reference proteome</keyword>
<reference evidence="2" key="1">
    <citation type="submission" date="2022-10" db="EMBL/GenBank/DDBJ databases">
        <authorList>
            <person name="Bize A."/>
        </authorList>
    </citation>
    <scope>NUCLEOTIDE SEQUENCE [LARGE SCALE GENOMIC DNA]</scope>
</reference>
<name>A0ABM9HVH1_9VIRU</name>
<gene>
    <name evidence="2" type="ORF">CTG158_LOCUS20</name>
</gene>
<accession>A0ABM9HVH1</accession>
<dbReference type="Proteomes" id="UP001531446">
    <property type="component" value="Segment"/>
</dbReference>
<feature type="coiled-coil region" evidence="1">
    <location>
        <begin position="35"/>
        <end position="62"/>
    </location>
</feature>
<evidence type="ECO:0000313" key="2">
    <source>
        <dbReference type="EMBL" id="CAI4043384.1"/>
    </source>
</evidence>
<dbReference type="EMBL" id="OX365879">
    <property type="protein sequence ID" value="CAI4043384.1"/>
    <property type="molecule type" value="Genomic_DNA"/>
</dbReference>
<evidence type="ECO:0000256" key="1">
    <source>
        <dbReference type="SAM" id="Coils"/>
    </source>
</evidence>
<keyword evidence="1" id="KW-0175">Coiled coil</keyword>
<protein>
    <submittedName>
        <fullName evidence="2">Uncharacterized protein</fullName>
    </submittedName>
</protein>
<proteinExistence type="predicted"/>